<feature type="domain" description="O-methyltransferase dimerisation" evidence="6">
    <location>
        <begin position="55"/>
        <end position="131"/>
    </location>
</feature>
<sequence length="407" mass="46036">MANLTDLASSLSSALQNLPPTESIQDAERFQILGLIEQLQNKLEPPFFTILNKFCFSHHALVVVRIAQGMGIFDAFAASNNTEMGVEELHSKTKGDQEFLERTMRHLCALKVFKQTDEDKYQPLPLAPMFVGELPTGSLIRHVKKTEEEANFDSHTNMLVAAKLHEYLKNNGYKSPDDAYNSPFQFAYQTQDHYFEWLKKDPEEQQAFNKTMTVGRQAMGTLWFEYFPVVEKLQASPERTLLVDIGGGIGYDLSQLKKEFPDLPGRLVVQDLPEVIDDISEPLPDGVEAVKYDMFTPQPIVGAKAYCLRTVLHDWPDRQALEVLARVREAMAEDSILLLIENVFPDSNVPATSASLDLTMMTMFSSLERTRGQWASLLEKGGFRLVHVWTPEQENSGRNSVFEAVRV</sequence>
<evidence type="ECO:0000256" key="2">
    <source>
        <dbReference type="ARBA" id="ARBA00022679"/>
    </source>
</evidence>
<reference evidence="7 8" key="1">
    <citation type="submission" date="2015-06" db="EMBL/GenBank/DDBJ databases">
        <title>Talaromyces atroroseus IBT 11181 draft genome.</title>
        <authorList>
            <person name="Rasmussen K.B."/>
            <person name="Rasmussen S."/>
            <person name="Petersen B."/>
            <person name="Sicheritz-Ponten T."/>
            <person name="Mortensen U.H."/>
            <person name="Thrane U."/>
        </authorList>
    </citation>
    <scope>NUCLEOTIDE SEQUENCE [LARGE SCALE GENOMIC DNA]</scope>
    <source>
        <strain evidence="7 8">IBT 11181</strain>
    </source>
</reference>
<evidence type="ECO:0000259" key="5">
    <source>
        <dbReference type="Pfam" id="PF00891"/>
    </source>
</evidence>
<dbReference type="InterPro" id="IPR029063">
    <property type="entry name" value="SAM-dependent_MTases_sf"/>
</dbReference>
<dbReference type="InterPro" id="IPR036390">
    <property type="entry name" value="WH_DNA-bd_sf"/>
</dbReference>
<keyword evidence="8" id="KW-1185">Reference proteome</keyword>
<evidence type="ECO:0000256" key="4">
    <source>
        <dbReference type="PIRSR" id="PIRSR005739-1"/>
    </source>
</evidence>
<dbReference type="EMBL" id="LFMY01000011">
    <property type="protein sequence ID" value="OKL57751.1"/>
    <property type="molecule type" value="Genomic_DNA"/>
</dbReference>
<dbReference type="Pfam" id="PF00891">
    <property type="entry name" value="Methyltransf_2"/>
    <property type="match status" value="1"/>
</dbReference>
<evidence type="ECO:0000256" key="1">
    <source>
        <dbReference type="ARBA" id="ARBA00022603"/>
    </source>
</evidence>
<organism evidence="7 8">
    <name type="scientific">Talaromyces atroroseus</name>
    <dbReference type="NCBI Taxonomy" id="1441469"/>
    <lineage>
        <taxon>Eukaryota</taxon>
        <taxon>Fungi</taxon>
        <taxon>Dikarya</taxon>
        <taxon>Ascomycota</taxon>
        <taxon>Pezizomycotina</taxon>
        <taxon>Eurotiomycetes</taxon>
        <taxon>Eurotiomycetidae</taxon>
        <taxon>Eurotiales</taxon>
        <taxon>Trichocomaceae</taxon>
        <taxon>Talaromyces</taxon>
        <taxon>Talaromyces sect. Trachyspermi</taxon>
    </lineage>
</organism>
<evidence type="ECO:0000259" key="6">
    <source>
        <dbReference type="Pfam" id="PF08100"/>
    </source>
</evidence>
<keyword evidence="2" id="KW-0808">Transferase</keyword>
<dbReference type="PANTHER" id="PTHR43712">
    <property type="entry name" value="PUTATIVE (AFU_ORTHOLOGUE AFUA_4G14580)-RELATED"/>
    <property type="match status" value="1"/>
</dbReference>
<dbReference type="GeneID" id="31006859"/>
<dbReference type="GO" id="GO:0008171">
    <property type="term" value="F:O-methyltransferase activity"/>
    <property type="evidence" value="ECO:0007669"/>
    <property type="project" value="InterPro"/>
</dbReference>
<dbReference type="PROSITE" id="PS51683">
    <property type="entry name" value="SAM_OMT_II"/>
    <property type="match status" value="1"/>
</dbReference>
<dbReference type="SUPFAM" id="SSF46785">
    <property type="entry name" value="Winged helix' DNA-binding domain"/>
    <property type="match status" value="1"/>
</dbReference>
<protein>
    <submittedName>
        <fullName evidence="7">Uncharacterized protein</fullName>
    </submittedName>
</protein>
<dbReference type="Proteomes" id="UP000214365">
    <property type="component" value="Unassembled WGS sequence"/>
</dbReference>
<dbReference type="Gene3D" id="3.40.50.150">
    <property type="entry name" value="Vaccinia Virus protein VP39"/>
    <property type="match status" value="1"/>
</dbReference>
<feature type="active site" description="Proton acceptor" evidence="4">
    <location>
        <position position="313"/>
    </location>
</feature>
<dbReference type="InterPro" id="IPR012967">
    <property type="entry name" value="COMT_dimerisation"/>
</dbReference>
<evidence type="ECO:0000313" key="7">
    <source>
        <dbReference type="EMBL" id="OKL57751.1"/>
    </source>
</evidence>
<comment type="caution">
    <text evidence="7">The sequence shown here is derived from an EMBL/GenBank/DDBJ whole genome shotgun (WGS) entry which is preliminary data.</text>
</comment>
<dbReference type="InterPro" id="IPR001077">
    <property type="entry name" value="COMT_C"/>
</dbReference>
<name>A0A225A9Z5_TALAT</name>
<dbReference type="Pfam" id="PF08100">
    <property type="entry name" value="Dimerisation"/>
    <property type="match status" value="1"/>
</dbReference>
<dbReference type="Gene3D" id="1.10.10.10">
    <property type="entry name" value="Winged helix-like DNA-binding domain superfamily/Winged helix DNA-binding domain"/>
    <property type="match status" value="1"/>
</dbReference>
<dbReference type="OrthoDB" id="1535081at2759"/>
<dbReference type="PANTHER" id="PTHR43712:SF11">
    <property type="entry name" value="O-METHYLTRANSFERASE (AFU_ORTHOLOGUE AFUA_2G17820)-RELATED"/>
    <property type="match status" value="1"/>
</dbReference>
<accession>A0A225A9Z5</accession>
<proteinExistence type="predicted"/>
<dbReference type="InterPro" id="IPR016461">
    <property type="entry name" value="COMT-like"/>
</dbReference>
<dbReference type="InterPro" id="IPR036388">
    <property type="entry name" value="WH-like_DNA-bd_sf"/>
</dbReference>
<feature type="domain" description="O-methyltransferase C-terminal" evidence="5">
    <location>
        <begin position="183"/>
        <end position="384"/>
    </location>
</feature>
<keyword evidence="3" id="KW-0949">S-adenosyl-L-methionine</keyword>
<gene>
    <name evidence="7" type="ORF">UA08_07103</name>
</gene>
<evidence type="ECO:0000256" key="3">
    <source>
        <dbReference type="ARBA" id="ARBA00022691"/>
    </source>
</evidence>
<dbReference type="GO" id="GO:0046983">
    <property type="term" value="F:protein dimerization activity"/>
    <property type="evidence" value="ECO:0007669"/>
    <property type="project" value="InterPro"/>
</dbReference>
<keyword evidence="1" id="KW-0489">Methyltransferase</keyword>
<evidence type="ECO:0000313" key="8">
    <source>
        <dbReference type="Proteomes" id="UP000214365"/>
    </source>
</evidence>
<dbReference type="RefSeq" id="XP_020117872.1">
    <property type="nucleotide sequence ID" value="XM_020262008.1"/>
</dbReference>
<dbReference type="PIRSF" id="PIRSF005739">
    <property type="entry name" value="O-mtase"/>
    <property type="match status" value="1"/>
</dbReference>
<dbReference type="GO" id="GO:0032259">
    <property type="term" value="P:methylation"/>
    <property type="evidence" value="ECO:0007669"/>
    <property type="project" value="UniProtKB-KW"/>
</dbReference>
<dbReference type="AlphaFoldDB" id="A0A225A9Z5"/>
<dbReference type="SUPFAM" id="SSF53335">
    <property type="entry name" value="S-adenosyl-L-methionine-dependent methyltransferases"/>
    <property type="match status" value="1"/>
</dbReference>